<dbReference type="Gene3D" id="1.25.40.10">
    <property type="entry name" value="Tetratricopeptide repeat domain"/>
    <property type="match status" value="3"/>
</dbReference>
<feature type="region of interest" description="Disordered" evidence="2">
    <location>
        <begin position="363"/>
        <end position="389"/>
    </location>
</feature>
<dbReference type="EMBL" id="AJFE02014127">
    <property type="status" value="NOT_ANNOTATED_CDS"/>
    <property type="molecule type" value="Genomic_DNA"/>
</dbReference>
<gene>
    <name evidence="3" type="primary">TTC34</name>
</gene>
<dbReference type="EMBL" id="AJFE02021232">
    <property type="status" value="NOT_ANNOTATED_CDS"/>
    <property type="molecule type" value="Genomic_DNA"/>
</dbReference>
<dbReference type="InterPro" id="IPR042161">
    <property type="entry name" value="TTC34"/>
</dbReference>
<dbReference type="SMART" id="SM00028">
    <property type="entry name" value="TPR"/>
    <property type="match status" value="8"/>
</dbReference>
<dbReference type="PANTHER" id="PTHR44874">
    <property type="entry name" value="TETRATRICOPEPTIDE REPEAT PROTEIN 34"/>
    <property type="match status" value="1"/>
</dbReference>
<dbReference type="Pfam" id="PF13432">
    <property type="entry name" value="TPR_16"/>
    <property type="match status" value="1"/>
</dbReference>
<protein>
    <submittedName>
        <fullName evidence="3">Tetratricopeptide repeat domain 34</fullName>
    </submittedName>
</protein>
<dbReference type="EMBL" id="AJFE02021231">
    <property type="status" value="NOT_ANNOTATED_CDS"/>
    <property type="molecule type" value="Genomic_DNA"/>
</dbReference>
<evidence type="ECO:0000256" key="1">
    <source>
        <dbReference type="PROSITE-ProRule" id="PRU00339"/>
    </source>
</evidence>
<sequence>MMSAQELVACLCREGEQHLALGELPLATAFYLAAFSCHAPSALQSVRTALAQARGAAVVATLESWCRGDSQIPTIHWDGMAVVSLTGSLASAFLGALCPDHPATILHLLAGLLARGRHEEVVQRCSALLDSHTQQVLELRLTRALAWVLSGVQAADGVAAYLQAFASSADRTVAFIRTHQRPYLPALLSALQDYLSGHPEAGHSAGQQETGGQRLLVALDPRGTRSDTLSPEALLHSGRYEDCLAACSRALEAHPTGSRPQGERRAALLVTRAASAFFLDGRAQDVFWNLQEAFRESPSGARRQFQAVLRVLAGSAFLGTLDYVTACRLRPEEALLAAKAYVPWNQRGLLLVVLREEARGMLQRSPRAGPSRAQGRREAAETGGPTTQEGVACGVHQLATLLMELDSEDEASRLLAADALYRLGRLEETHKALLVALSRRPQAAPVLARLALLQLRRGFFYDANQLVKKLVQSGDTACLQPTLDVFCHEDRQLLQGHCHARALAILRARPGGADGRVHTKEAIAYLSLAIFAAGSQASESLLARACCYGFLGQKKTAMFDFNTVLRAEPGNVQALCGRALVHLALDQLQEAVDDTVSALKLGPGTVVPELRSLKPEAQALITQGLYSHCRALLSQLPDTGAPLEDKDTQGLLAVGEALIKIDSGQPHWHLLLADILMARGSYEEAGTHLEKALHPAPTSEAARARLGLLRLKKGDVPGAARDLQSLAEVDAPDLSCLLHLLEASERQSLAQAAAQEAGTLLDAGQPRQALGYCSLSVLAGGSSACHLRLRATCLAELQEFGRALRDLDHVLQEALGDGDLPRRAEDFCRQGRLLLSLGDEAAAAGAFAQALKLAPTLAQNSLCKQPGRAPTARMFLLRGQCCLEEQRHAEAWTAVESGLLVDPDHRGLKRLKARIRREASSGCWLQ</sequence>
<evidence type="ECO:0000256" key="2">
    <source>
        <dbReference type="SAM" id="MobiDB-lite"/>
    </source>
</evidence>
<evidence type="ECO:0000313" key="3">
    <source>
        <dbReference type="Ensembl" id="ENSPPAP00000041442.1"/>
    </source>
</evidence>
<dbReference type="Ensembl" id="ENSPPAT00000064368.1">
    <property type="protein sequence ID" value="ENSPPAP00000041442.1"/>
    <property type="gene ID" value="ENSPPAG00000043335.1"/>
</dbReference>
<dbReference type="GeneTree" id="ENSGT00390000003047"/>
<dbReference type="PROSITE" id="PS50005">
    <property type="entry name" value="TPR"/>
    <property type="match status" value="1"/>
</dbReference>
<dbReference type="PANTHER" id="PTHR44874:SF1">
    <property type="entry name" value="TETRATRICOPEPTIDE REPEAT PROTEIN 34"/>
    <property type="match status" value="1"/>
</dbReference>
<name>A0A2R9CR72_PANPA</name>
<dbReference type="AlphaFoldDB" id="A0A2R9CR72"/>
<dbReference type="OMA" id="HWDGMAV"/>
<dbReference type="STRING" id="9597.ENSPPAP00000041442"/>
<dbReference type="InterPro" id="IPR019734">
    <property type="entry name" value="TPR_rpt"/>
</dbReference>
<reference evidence="3" key="3">
    <citation type="submission" date="2025-09" db="UniProtKB">
        <authorList>
            <consortium name="Ensembl"/>
        </authorList>
    </citation>
    <scope>IDENTIFICATION</scope>
</reference>
<keyword evidence="4" id="KW-1185">Reference proteome</keyword>
<organism evidence="3 4">
    <name type="scientific">Pan paniscus</name>
    <name type="common">Pygmy chimpanzee</name>
    <name type="synonym">Bonobo</name>
    <dbReference type="NCBI Taxonomy" id="9597"/>
    <lineage>
        <taxon>Eukaryota</taxon>
        <taxon>Metazoa</taxon>
        <taxon>Chordata</taxon>
        <taxon>Craniata</taxon>
        <taxon>Vertebrata</taxon>
        <taxon>Euteleostomi</taxon>
        <taxon>Mammalia</taxon>
        <taxon>Eutheria</taxon>
        <taxon>Euarchontoglires</taxon>
        <taxon>Primates</taxon>
        <taxon>Haplorrhini</taxon>
        <taxon>Catarrhini</taxon>
        <taxon>Hominidae</taxon>
        <taxon>Pan</taxon>
    </lineage>
</organism>
<proteinExistence type="predicted"/>
<dbReference type="EMBL" id="AJFE02014126">
    <property type="status" value="NOT_ANNOTATED_CDS"/>
    <property type="molecule type" value="Genomic_DNA"/>
</dbReference>
<feature type="repeat" description="TPR" evidence="1">
    <location>
        <begin position="824"/>
        <end position="857"/>
    </location>
</feature>
<dbReference type="Proteomes" id="UP000240080">
    <property type="component" value="Chromosome 1"/>
</dbReference>
<evidence type="ECO:0000313" key="4">
    <source>
        <dbReference type="Proteomes" id="UP000240080"/>
    </source>
</evidence>
<reference evidence="3" key="2">
    <citation type="submission" date="2025-08" db="UniProtKB">
        <authorList>
            <consortium name="Ensembl"/>
        </authorList>
    </citation>
    <scope>IDENTIFICATION</scope>
</reference>
<dbReference type="InterPro" id="IPR011990">
    <property type="entry name" value="TPR-like_helical_dom_sf"/>
</dbReference>
<keyword evidence="1" id="KW-0802">TPR repeat</keyword>
<accession>A0A2R9CR72</accession>
<dbReference type="SUPFAM" id="SSF48452">
    <property type="entry name" value="TPR-like"/>
    <property type="match status" value="3"/>
</dbReference>
<reference evidence="3 4" key="1">
    <citation type="journal article" date="2012" name="Nature">
        <title>The bonobo genome compared with the chimpanzee and human genomes.</title>
        <authorList>
            <person name="Prufer K."/>
            <person name="Munch K."/>
            <person name="Hellmann I."/>
            <person name="Akagi K."/>
            <person name="Miller J.R."/>
            <person name="Walenz B."/>
            <person name="Koren S."/>
            <person name="Sutton G."/>
            <person name="Kodira C."/>
            <person name="Winer R."/>
            <person name="Knight J.R."/>
            <person name="Mullikin J.C."/>
            <person name="Meader S.J."/>
            <person name="Ponting C.P."/>
            <person name="Lunter G."/>
            <person name="Higashino S."/>
            <person name="Hobolth A."/>
            <person name="Dutheil J."/>
            <person name="Karakoc E."/>
            <person name="Alkan C."/>
            <person name="Sajjadian S."/>
            <person name="Catacchio C.R."/>
            <person name="Ventura M."/>
            <person name="Marques-Bonet T."/>
            <person name="Eichler E.E."/>
            <person name="Andre C."/>
            <person name="Atencia R."/>
            <person name="Mugisha L."/>
            <person name="Junhold J."/>
            <person name="Patterson N."/>
            <person name="Siebauer M."/>
            <person name="Good J.M."/>
            <person name="Fischer A."/>
            <person name="Ptak S.E."/>
            <person name="Lachmann M."/>
            <person name="Symer D.E."/>
            <person name="Mailund T."/>
            <person name="Schierup M.H."/>
            <person name="Andres A.M."/>
            <person name="Kelso J."/>
            <person name="Paabo S."/>
        </authorList>
    </citation>
    <scope>NUCLEOTIDE SEQUENCE [LARGE SCALE GENOMIC DNA]</scope>
</reference>